<dbReference type="AlphaFoldDB" id="A0A6S7B2K0"/>
<feature type="compositionally biased region" description="Basic and acidic residues" evidence="1">
    <location>
        <begin position="95"/>
        <end position="107"/>
    </location>
</feature>
<sequence length="333" mass="34517">MHPLLTSRQQDLDAMPAHQALLSNFGILAKSQAHASLLHSTLRASSNDHAHGKAPANVHSVIARSAASDIDREAERKYGERKTALVRQRAKRGGSRQEDEQLRRMSEARTNGGINRGASEEIGANGEPVTRGGNAGCFTNLHAKVKAAMNGVAGTADDIMAALQSLGKRTSGAARAKAIAAVDASGEGFEERDGIPAHATTAKAVGVVRATVKPTAPAKPTLATIRKSLGKTASLMRSMGLDVSYDSDSVTLTGGDAMRKQSLDKSRIFGTTVGGDAVGQPKRYTAEQIERAASAALAAGKLTGAQANSIATYIAMGSMPPPDLLACLTGESA</sequence>
<dbReference type="RefSeq" id="WP_175104243.1">
    <property type="nucleotide sequence ID" value="NZ_CADIKM010000005.1"/>
</dbReference>
<evidence type="ECO:0000313" key="3">
    <source>
        <dbReference type="Proteomes" id="UP000494115"/>
    </source>
</evidence>
<gene>
    <name evidence="2" type="ORF">LMG28138_01639</name>
</gene>
<dbReference type="Proteomes" id="UP000494115">
    <property type="component" value="Unassembled WGS sequence"/>
</dbReference>
<accession>A0A6S7B2K0</accession>
<dbReference type="EMBL" id="CADIKM010000005">
    <property type="protein sequence ID" value="CAB3783433.1"/>
    <property type="molecule type" value="Genomic_DNA"/>
</dbReference>
<proteinExistence type="predicted"/>
<name>A0A6S7B2K0_9BURK</name>
<feature type="region of interest" description="Disordered" evidence="1">
    <location>
        <begin position="87"/>
        <end position="127"/>
    </location>
</feature>
<organism evidence="2 3">
    <name type="scientific">Pararobbsia alpina</name>
    <dbReference type="NCBI Taxonomy" id="621374"/>
    <lineage>
        <taxon>Bacteria</taxon>
        <taxon>Pseudomonadati</taxon>
        <taxon>Pseudomonadota</taxon>
        <taxon>Betaproteobacteria</taxon>
        <taxon>Burkholderiales</taxon>
        <taxon>Burkholderiaceae</taxon>
        <taxon>Pararobbsia</taxon>
    </lineage>
</organism>
<evidence type="ECO:0000313" key="2">
    <source>
        <dbReference type="EMBL" id="CAB3783433.1"/>
    </source>
</evidence>
<reference evidence="2 3" key="1">
    <citation type="submission" date="2020-04" db="EMBL/GenBank/DDBJ databases">
        <authorList>
            <person name="De Canck E."/>
        </authorList>
    </citation>
    <scope>NUCLEOTIDE SEQUENCE [LARGE SCALE GENOMIC DNA]</scope>
    <source>
        <strain evidence="2 3">LMG 28138</strain>
    </source>
</reference>
<protein>
    <submittedName>
        <fullName evidence="2">Uncharacterized protein</fullName>
    </submittedName>
</protein>
<keyword evidence="3" id="KW-1185">Reference proteome</keyword>
<evidence type="ECO:0000256" key="1">
    <source>
        <dbReference type="SAM" id="MobiDB-lite"/>
    </source>
</evidence>